<dbReference type="SUPFAM" id="SSF53474">
    <property type="entry name" value="alpha/beta-Hydrolases"/>
    <property type="match status" value="1"/>
</dbReference>
<dbReference type="RefSeq" id="WP_386059673.1">
    <property type="nucleotide sequence ID" value="NZ_JBHTKL010000005.1"/>
</dbReference>
<dbReference type="PANTHER" id="PTHR43798">
    <property type="entry name" value="MONOACYLGLYCEROL LIPASE"/>
    <property type="match status" value="1"/>
</dbReference>
<comment type="caution">
    <text evidence="2">The sequence shown here is derived from an EMBL/GenBank/DDBJ whole genome shotgun (WGS) entry which is preliminary data.</text>
</comment>
<accession>A0ABW3L4D8</accession>
<dbReference type="EMBL" id="JBHTKL010000005">
    <property type="protein sequence ID" value="MFD1019568.1"/>
    <property type="molecule type" value="Genomic_DNA"/>
</dbReference>
<dbReference type="GO" id="GO:0016787">
    <property type="term" value="F:hydrolase activity"/>
    <property type="evidence" value="ECO:0007669"/>
    <property type="project" value="UniProtKB-KW"/>
</dbReference>
<dbReference type="PANTHER" id="PTHR43798:SF6">
    <property type="entry name" value="HYDROLASE, PUTATIVE (AFU_ORTHOLOGUE AFUA_4G13070)-RELATED"/>
    <property type="match status" value="1"/>
</dbReference>
<organism evidence="2 3">
    <name type="scientific">Thalassobacillus hwangdonensis</name>
    <dbReference type="NCBI Taxonomy" id="546108"/>
    <lineage>
        <taxon>Bacteria</taxon>
        <taxon>Bacillati</taxon>
        <taxon>Bacillota</taxon>
        <taxon>Bacilli</taxon>
        <taxon>Bacillales</taxon>
        <taxon>Bacillaceae</taxon>
        <taxon>Thalassobacillus</taxon>
    </lineage>
</organism>
<gene>
    <name evidence="2" type="ORF">ACFQ2J_10330</name>
</gene>
<keyword evidence="3" id="KW-1185">Reference proteome</keyword>
<evidence type="ECO:0000313" key="2">
    <source>
        <dbReference type="EMBL" id="MFD1019568.1"/>
    </source>
</evidence>
<evidence type="ECO:0000313" key="3">
    <source>
        <dbReference type="Proteomes" id="UP001596990"/>
    </source>
</evidence>
<protein>
    <submittedName>
        <fullName evidence="2">Alpha/beta fold hydrolase</fullName>
    </submittedName>
</protein>
<feature type="domain" description="AB hydrolase-1" evidence="1">
    <location>
        <begin position="20"/>
        <end position="251"/>
    </location>
</feature>
<dbReference type="Proteomes" id="UP001596990">
    <property type="component" value="Unassembled WGS sequence"/>
</dbReference>
<sequence>MAYCKVKQAEIYYEDIGEGKPIVMIHGFSPDHRLMKGCMEPIFTERDGWRRIYIDLPGMGRTKNYQDINSSDDMLKAVCEFIQSVIPDEDYIIVGESYGGYITRGIIKKDAERVQGAAFICPVILPNPEDRTVGAHHILKKDEAFLSKLSNEEAEDFSNHQVVLDEYNWSRYKDEVLSGCMVVDEKVLLKVKERYAFSFDVDQEDFLKPSLFLMGRQDSIVGYKDALDVMEKYPRGTFATLDVAGHNLQIEQSDLFSHLVHEWLDRVEGEKN</sequence>
<reference evidence="3" key="1">
    <citation type="journal article" date="2019" name="Int. J. Syst. Evol. Microbiol.">
        <title>The Global Catalogue of Microorganisms (GCM) 10K type strain sequencing project: providing services to taxonomists for standard genome sequencing and annotation.</title>
        <authorList>
            <consortium name="The Broad Institute Genomics Platform"/>
            <consortium name="The Broad Institute Genome Sequencing Center for Infectious Disease"/>
            <person name="Wu L."/>
            <person name="Ma J."/>
        </authorList>
    </citation>
    <scope>NUCLEOTIDE SEQUENCE [LARGE SCALE GENOMIC DNA]</scope>
    <source>
        <strain evidence="3">CCUG 56607</strain>
    </source>
</reference>
<dbReference type="Pfam" id="PF00561">
    <property type="entry name" value="Abhydrolase_1"/>
    <property type="match status" value="1"/>
</dbReference>
<dbReference type="Gene3D" id="3.40.50.1820">
    <property type="entry name" value="alpha/beta hydrolase"/>
    <property type="match status" value="1"/>
</dbReference>
<dbReference type="PRINTS" id="PR00111">
    <property type="entry name" value="ABHYDROLASE"/>
</dbReference>
<evidence type="ECO:0000259" key="1">
    <source>
        <dbReference type="Pfam" id="PF00561"/>
    </source>
</evidence>
<name>A0ABW3L4D8_9BACI</name>
<keyword evidence="2" id="KW-0378">Hydrolase</keyword>
<dbReference type="InterPro" id="IPR000073">
    <property type="entry name" value="AB_hydrolase_1"/>
</dbReference>
<dbReference type="InterPro" id="IPR050266">
    <property type="entry name" value="AB_hydrolase_sf"/>
</dbReference>
<proteinExistence type="predicted"/>
<dbReference type="InterPro" id="IPR029058">
    <property type="entry name" value="AB_hydrolase_fold"/>
</dbReference>